<dbReference type="STRING" id="670307.HYPDE_28333"/>
<keyword evidence="7" id="KW-1185">Reference proteome</keyword>
<comment type="function">
    <text evidence="5">Involved in the maturation of [NiFe] hydrogenases. Required for nickel insertion into the metal center of the hydrogenase.</text>
</comment>
<keyword evidence="4 5" id="KW-0862">Zinc</keyword>
<dbReference type="PIRSF" id="PIRSF004761">
    <property type="entry name" value="Hydrgn_mat_HypA"/>
    <property type="match status" value="1"/>
</dbReference>
<protein>
    <recommendedName>
        <fullName evidence="5">Hydrogenase maturation factor HypA</fullName>
    </recommendedName>
</protein>
<dbReference type="PROSITE" id="PS01249">
    <property type="entry name" value="HYPA"/>
    <property type="match status" value="1"/>
</dbReference>
<dbReference type="Gene3D" id="3.30.2320.80">
    <property type="match status" value="1"/>
</dbReference>
<evidence type="ECO:0000256" key="5">
    <source>
        <dbReference type="HAMAP-Rule" id="MF_00213"/>
    </source>
</evidence>
<dbReference type="GO" id="GO:0016530">
    <property type="term" value="F:metallochaperone activity"/>
    <property type="evidence" value="ECO:0007669"/>
    <property type="project" value="UniProtKB-ARBA"/>
</dbReference>
<dbReference type="eggNOG" id="COG0375">
    <property type="taxonomic scope" value="Bacteria"/>
</dbReference>
<feature type="binding site" evidence="5">
    <location>
        <position position="76"/>
    </location>
    <ligand>
        <name>Zn(2+)</name>
        <dbReference type="ChEBI" id="CHEBI:29105"/>
    </ligand>
</feature>
<evidence type="ECO:0000256" key="1">
    <source>
        <dbReference type="ARBA" id="ARBA00010748"/>
    </source>
</evidence>
<dbReference type="RefSeq" id="WP_015597383.1">
    <property type="nucleotide sequence ID" value="NC_021172.1"/>
</dbReference>
<reference evidence="6 7" key="1">
    <citation type="journal article" date="2013" name="Genome Announc.">
        <title>Genome sequences for three denitrifying bacterial strains isolated from a uranium- and nitrate-contaminated subsurface environment.</title>
        <authorList>
            <person name="Venkatramanan R."/>
            <person name="Prakash O."/>
            <person name="Woyke T."/>
            <person name="Chain P."/>
            <person name="Goodwin L.A."/>
            <person name="Watson D."/>
            <person name="Brooks S."/>
            <person name="Kostka J.E."/>
            <person name="Green S.J."/>
        </authorList>
    </citation>
    <scope>NUCLEOTIDE SEQUENCE [LARGE SCALE GENOMIC DNA]</scope>
    <source>
        <strain evidence="6 7">1NES1</strain>
    </source>
</reference>
<evidence type="ECO:0000256" key="3">
    <source>
        <dbReference type="ARBA" id="ARBA00022723"/>
    </source>
</evidence>
<feature type="binding site" evidence="5">
    <location>
        <position position="73"/>
    </location>
    <ligand>
        <name>Zn(2+)</name>
        <dbReference type="ChEBI" id="CHEBI:29105"/>
    </ligand>
</feature>
<dbReference type="HOGENOM" id="CLU_126929_0_0_5"/>
<evidence type="ECO:0000256" key="2">
    <source>
        <dbReference type="ARBA" id="ARBA00022596"/>
    </source>
</evidence>
<dbReference type="GO" id="GO:0051604">
    <property type="term" value="P:protein maturation"/>
    <property type="evidence" value="ECO:0007669"/>
    <property type="project" value="InterPro"/>
</dbReference>
<keyword evidence="3 5" id="KW-0479">Metal-binding</keyword>
<dbReference type="PANTHER" id="PTHR34535:SF3">
    <property type="entry name" value="HYDROGENASE MATURATION FACTOR HYPA"/>
    <property type="match status" value="1"/>
</dbReference>
<dbReference type="Pfam" id="PF01155">
    <property type="entry name" value="HypA"/>
    <property type="match status" value="1"/>
</dbReference>
<keyword evidence="2 5" id="KW-0533">Nickel</keyword>
<dbReference type="HAMAP" id="MF_00213">
    <property type="entry name" value="HypA_HybF"/>
    <property type="match status" value="1"/>
</dbReference>
<evidence type="ECO:0000313" key="7">
    <source>
        <dbReference type="Proteomes" id="UP000005952"/>
    </source>
</evidence>
<sequence>MHEMAISESIVGILEEEARRQNFARVKKVRLEIGALVGIEQDALRFSFDVVTKGTLAEDAVLEIIATQARAWCMSCERVAVINHRYDVCPICGGQQLQVEAGDEMRIKDLEVD</sequence>
<dbReference type="NCBIfam" id="TIGR00100">
    <property type="entry name" value="hypA"/>
    <property type="match status" value="1"/>
</dbReference>
<feature type="binding site" evidence="5">
    <location>
        <position position="2"/>
    </location>
    <ligand>
        <name>Ni(2+)</name>
        <dbReference type="ChEBI" id="CHEBI:49786"/>
    </ligand>
</feature>
<dbReference type="PANTHER" id="PTHR34535">
    <property type="entry name" value="HYDROGENASE MATURATION FACTOR HYPA"/>
    <property type="match status" value="1"/>
</dbReference>
<accession>N0B9X1</accession>
<proteinExistence type="inferred from homology"/>
<evidence type="ECO:0000256" key="4">
    <source>
        <dbReference type="ARBA" id="ARBA00022833"/>
    </source>
</evidence>
<evidence type="ECO:0000313" key="6">
    <source>
        <dbReference type="EMBL" id="AGK57346.1"/>
    </source>
</evidence>
<dbReference type="EMBL" id="CP005587">
    <property type="protein sequence ID" value="AGK57346.1"/>
    <property type="molecule type" value="Genomic_DNA"/>
</dbReference>
<dbReference type="GO" id="GO:0008270">
    <property type="term" value="F:zinc ion binding"/>
    <property type="evidence" value="ECO:0007669"/>
    <property type="project" value="UniProtKB-UniRule"/>
</dbReference>
<dbReference type="FunFam" id="3.30.2320.80:FF:000001">
    <property type="entry name" value="Hydrogenase maturation factor HypA"/>
    <property type="match status" value="1"/>
</dbReference>
<dbReference type="Proteomes" id="UP000005952">
    <property type="component" value="Chromosome"/>
</dbReference>
<dbReference type="OrthoDB" id="288014at2"/>
<feature type="binding site" evidence="5">
    <location>
        <position position="89"/>
    </location>
    <ligand>
        <name>Zn(2+)</name>
        <dbReference type="ChEBI" id="CHEBI:29105"/>
    </ligand>
</feature>
<dbReference type="AlphaFoldDB" id="N0B9X1"/>
<dbReference type="InterPro" id="IPR000688">
    <property type="entry name" value="HypA/HybF"/>
</dbReference>
<feature type="binding site" evidence="5">
    <location>
        <position position="92"/>
    </location>
    <ligand>
        <name>Zn(2+)</name>
        <dbReference type="ChEBI" id="CHEBI:29105"/>
    </ligand>
</feature>
<dbReference type="InterPro" id="IPR020538">
    <property type="entry name" value="Hydgase_Ni_incorp_HypA/HybF_CS"/>
</dbReference>
<organism evidence="6 7">
    <name type="scientific">Hyphomicrobium denitrificans 1NES1</name>
    <dbReference type="NCBI Taxonomy" id="670307"/>
    <lineage>
        <taxon>Bacteria</taxon>
        <taxon>Pseudomonadati</taxon>
        <taxon>Pseudomonadota</taxon>
        <taxon>Alphaproteobacteria</taxon>
        <taxon>Hyphomicrobiales</taxon>
        <taxon>Hyphomicrobiaceae</taxon>
        <taxon>Hyphomicrobium</taxon>
    </lineage>
</organism>
<comment type="similarity">
    <text evidence="1 5">Belongs to the HypA/HybF family.</text>
</comment>
<dbReference type="KEGG" id="hdt:HYPDE_28333"/>
<gene>
    <name evidence="5" type="primary">hypA</name>
    <name evidence="6" type="ORF">HYPDE_28333</name>
</gene>
<dbReference type="GO" id="GO:0016151">
    <property type="term" value="F:nickel cation binding"/>
    <property type="evidence" value="ECO:0007669"/>
    <property type="project" value="UniProtKB-UniRule"/>
</dbReference>
<name>N0B9X1_9HYPH</name>